<evidence type="ECO:0000313" key="1">
    <source>
        <dbReference type="EMBL" id="AFZ59514.1"/>
    </source>
</evidence>
<gene>
    <name evidence="1" type="ordered locus">Anacy_4147</name>
</gene>
<keyword evidence="2" id="KW-1185">Reference proteome</keyword>
<name>K9ZL57_ANACC</name>
<dbReference type="RefSeq" id="WP_015216131.1">
    <property type="nucleotide sequence ID" value="NC_019771.1"/>
</dbReference>
<accession>K9ZL57</accession>
<sequence length="162" mass="18934">MPPKITNSTTWQQAELLMQPAFIRVVDNIRKHLDVSSWKGTYHDVLIWPPNTTDETKALVTQLLQDMESATPQQVEDIRENLAHLPMPHPGYHLRLQRQEQQVNVDLWDICYQVCFLNYSVGIYDVDIDTSLIDELGEVDWQHLEEKTKQLVKHLFDSLPED</sequence>
<dbReference type="KEGG" id="acy:Anacy_4147"/>
<dbReference type="EMBL" id="CP003659">
    <property type="protein sequence ID" value="AFZ59514.1"/>
    <property type="molecule type" value="Genomic_DNA"/>
</dbReference>
<dbReference type="eggNOG" id="ENOG5032UBP">
    <property type="taxonomic scope" value="Bacteria"/>
</dbReference>
<dbReference type="PATRIC" id="fig|272123.3.peg.4499"/>
<organism evidence="1 2">
    <name type="scientific">Anabaena cylindrica (strain ATCC 27899 / PCC 7122)</name>
    <dbReference type="NCBI Taxonomy" id="272123"/>
    <lineage>
        <taxon>Bacteria</taxon>
        <taxon>Bacillati</taxon>
        <taxon>Cyanobacteriota</taxon>
        <taxon>Cyanophyceae</taxon>
        <taxon>Nostocales</taxon>
        <taxon>Nostocaceae</taxon>
        <taxon>Anabaena</taxon>
    </lineage>
</organism>
<dbReference type="STRING" id="272123.Anacy_4147"/>
<reference evidence="2" key="1">
    <citation type="journal article" date="2013" name="Proc. Natl. Acad. Sci. U.S.A.">
        <title>Improving the coverage of the cyanobacterial phylum using diversity-driven genome sequencing.</title>
        <authorList>
            <person name="Shih P.M."/>
            <person name="Wu D."/>
            <person name="Latifi A."/>
            <person name="Axen S.D."/>
            <person name="Fewer D.P."/>
            <person name="Talla E."/>
            <person name="Calteau A."/>
            <person name="Cai F."/>
            <person name="Tandeau de Marsac N."/>
            <person name="Rippka R."/>
            <person name="Herdman M."/>
            <person name="Sivonen K."/>
            <person name="Coursin T."/>
            <person name="Laurent T."/>
            <person name="Goodwin L."/>
            <person name="Nolan M."/>
            <person name="Davenport K.W."/>
            <person name="Han C.S."/>
            <person name="Rubin E.M."/>
            <person name="Eisen J.A."/>
            <person name="Woyke T."/>
            <person name="Gugger M."/>
            <person name="Kerfeld C.A."/>
        </authorList>
    </citation>
    <scope>NUCLEOTIDE SEQUENCE [LARGE SCALE GENOMIC DNA]</scope>
    <source>
        <strain evidence="2">ATCC 27899 / PCC 7122</strain>
    </source>
</reference>
<dbReference type="Proteomes" id="UP000010474">
    <property type="component" value="Chromosome"/>
</dbReference>
<protein>
    <submittedName>
        <fullName evidence="1">Uncharacterized protein</fullName>
    </submittedName>
</protein>
<dbReference type="OrthoDB" id="461689at2"/>
<proteinExistence type="predicted"/>
<dbReference type="HOGENOM" id="CLU_129905_0_0_3"/>
<dbReference type="AlphaFoldDB" id="K9ZL57"/>
<evidence type="ECO:0000313" key="2">
    <source>
        <dbReference type="Proteomes" id="UP000010474"/>
    </source>
</evidence>